<keyword evidence="1" id="KW-1133">Transmembrane helix</keyword>
<feature type="transmembrane region" description="Helical" evidence="1">
    <location>
        <begin position="55"/>
        <end position="75"/>
    </location>
</feature>
<organism evidence="3 4">
    <name type="scientific">Cladobotryum mycophilum</name>
    <dbReference type="NCBI Taxonomy" id="491253"/>
    <lineage>
        <taxon>Eukaryota</taxon>
        <taxon>Fungi</taxon>
        <taxon>Dikarya</taxon>
        <taxon>Ascomycota</taxon>
        <taxon>Pezizomycotina</taxon>
        <taxon>Sordariomycetes</taxon>
        <taxon>Hypocreomycetidae</taxon>
        <taxon>Hypocreales</taxon>
        <taxon>Hypocreaceae</taxon>
        <taxon>Cladobotryum</taxon>
    </lineage>
</organism>
<reference evidence="3 4" key="1">
    <citation type="submission" date="2024-01" db="EMBL/GenBank/DDBJ databases">
        <title>Complete genome of Cladobotryum mycophilum ATHUM6906.</title>
        <authorList>
            <person name="Christinaki A.C."/>
            <person name="Myridakis A.I."/>
            <person name="Kouvelis V.N."/>
        </authorList>
    </citation>
    <scope>NUCLEOTIDE SEQUENCE [LARGE SCALE GENOMIC DNA]</scope>
    <source>
        <strain evidence="3 4">ATHUM6906</strain>
    </source>
</reference>
<dbReference type="Pfam" id="PF24802">
    <property type="entry name" value="DUF7703"/>
    <property type="match status" value="1"/>
</dbReference>
<dbReference type="PANTHER" id="PTHR37013:SF4">
    <property type="entry name" value="INTEGRAL MEMBRANE PROTEIN"/>
    <property type="match status" value="1"/>
</dbReference>
<feature type="transmembrane region" description="Helical" evidence="1">
    <location>
        <begin position="122"/>
        <end position="146"/>
    </location>
</feature>
<dbReference type="PANTHER" id="PTHR37013">
    <property type="entry name" value="INTEGRAL MEMBRANE PROTEIN (AFU_ORTHOLOGUE AFUA_1G05950)-RELATED"/>
    <property type="match status" value="1"/>
</dbReference>
<dbReference type="InterPro" id="IPR056120">
    <property type="entry name" value="DUF7703"/>
</dbReference>
<feature type="domain" description="DUF7703" evidence="2">
    <location>
        <begin position="22"/>
        <end position="260"/>
    </location>
</feature>
<keyword evidence="1" id="KW-0472">Membrane</keyword>
<sequence length="328" mass="36592">MITAEGGHVSSSSPHGHGQHDKQQIIIYIFISIALYNVLELGIHISTTFKRFRGLYCWSFLLATCGIVLNAVGFLLRSLRDRYDLSPYLYCAIILAGWFPMVTGQSLVLYSRLHIVLHSEKLLRFVLIMIIANTIWLGVPLTTLLFLENSPHPVPYLIPYAVFEKIQLTVVFVQEAVISVLYVTETFRILRSQRGLTTGGSRRIMSHLILVNLVVIVLDISILCLEFAHHYDVQTAWKPLVYSIKLKMEFSVLNRLVELSQQVRRSRGLALIDTPQVDATGLPVGALDDSPSGSRSVNDGFYTRAQSRAGHGSKPSQPEVAVTGVEAC</sequence>
<dbReference type="Proteomes" id="UP001338125">
    <property type="component" value="Unassembled WGS sequence"/>
</dbReference>
<keyword evidence="1" id="KW-0812">Transmembrane</keyword>
<name>A0ABR0S9H9_9HYPO</name>
<evidence type="ECO:0000256" key="1">
    <source>
        <dbReference type="SAM" id="Phobius"/>
    </source>
</evidence>
<comment type="caution">
    <text evidence="3">The sequence shown here is derived from an EMBL/GenBank/DDBJ whole genome shotgun (WGS) entry which is preliminary data.</text>
</comment>
<proteinExistence type="predicted"/>
<dbReference type="EMBL" id="JAVFKD010000015">
    <property type="protein sequence ID" value="KAK5988639.1"/>
    <property type="molecule type" value="Genomic_DNA"/>
</dbReference>
<accession>A0ABR0S9H9</accession>
<keyword evidence="4" id="KW-1185">Reference proteome</keyword>
<evidence type="ECO:0000313" key="3">
    <source>
        <dbReference type="EMBL" id="KAK5988639.1"/>
    </source>
</evidence>
<protein>
    <recommendedName>
        <fullName evidence="2">DUF7703 domain-containing protein</fullName>
    </recommendedName>
</protein>
<gene>
    <name evidence="3" type="ORF">PT974_10125</name>
</gene>
<feature type="transmembrane region" description="Helical" evidence="1">
    <location>
        <begin position="204"/>
        <end position="223"/>
    </location>
</feature>
<evidence type="ECO:0000313" key="4">
    <source>
        <dbReference type="Proteomes" id="UP001338125"/>
    </source>
</evidence>
<evidence type="ECO:0000259" key="2">
    <source>
        <dbReference type="Pfam" id="PF24802"/>
    </source>
</evidence>
<feature type="transmembrane region" description="Helical" evidence="1">
    <location>
        <begin position="166"/>
        <end position="183"/>
    </location>
</feature>
<feature type="transmembrane region" description="Helical" evidence="1">
    <location>
        <begin position="87"/>
        <end position="110"/>
    </location>
</feature>
<feature type="transmembrane region" description="Helical" evidence="1">
    <location>
        <begin position="25"/>
        <end position="43"/>
    </location>
</feature>